<sequence>AGELRTQIAELGKEKAADLARFEGESAAMRASWLEDVSRLEAEKASAASEFEAQKAELLAELEKARWQASCAASPSTLRSALAAPSVVEAKARAQAAEEDGAASAAQLAERSKELRRELEAATSDAQRLEHMRQARRLFLEAEGSELRRKWQPPLPEPDQSDHADFASTAPEDDAEIGTSEPEEQYVDSIGAGDEDEVSSPHEILSSYPSAGLLQEPTTARHQRLLGSSIGVPTLVWSGEQIPPRLPFAG</sequence>
<dbReference type="AlphaFoldDB" id="A0A813FK99"/>
<evidence type="ECO:0000313" key="4">
    <source>
        <dbReference type="Proteomes" id="UP000654075"/>
    </source>
</evidence>
<gene>
    <name evidence="3" type="ORF">PGLA1383_LOCUS30972</name>
</gene>
<reference evidence="3" key="1">
    <citation type="submission" date="2021-02" db="EMBL/GenBank/DDBJ databases">
        <authorList>
            <person name="Dougan E. K."/>
            <person name="Rhodes N."/>
            <person name="Thang M."/>
            <person name="Chan C."/>
        </authorList>
    </citation>
    <scope>NUCLEOTIDE SEQUENCE</scope>
</reference>
<feature type="region of interest" description="Disordered" evidence="2">
    <location>
        <begin position="146"/>
        <end position="204"/>
    </location>
</feature>
<protein>
    <submittedName>
        <fullName evidence="3">Uncharacterized protein</fullName>
    </submittedName>
</protein>
<dbReference type="Proteomes" id="UP000654075">
    <property type="component" value="Unassembled WGS sequence"/>
</dbReference>
<comment type="caution">
    <text evidence="3">The sequence shown here is derived from an EMBL/GenBank/DDBJ whole genome shotgun (WGS) entry which is preliminary data.</text>
</comment>
<evidence type="ECO:0000256" key="1">
    <source>
        <dbReference type="SAM" id="Coils"/>
    </source>
</evidence>
<feature type="coiled-coil region" evidence="1">
    <location>
        <begin position="37"/>
        <end position="68"/>
    </location>
</feature>
<keyword evidence="1" id="KW-0175">Coiled coil</keyword>
<feature type="compositionally biased region" description="Acidic residues" evidence="2">
    <location>
        <begin position="171"/>
        <end position="186"/>
    </location>
</feature>
<name>A0A813FK99_POLGL</name>
<feature type="compositionally biased region" description="Basic and acidic residues" evidence="2">
    <location>
        <begin position="110"/>
        <end position="120"/>
    </location>
</feature>
<proteinExistence type="predicted"/>
<accession>A0A813FK99</accession>
<organism evidence="3 4">
    <name type="scientific">Polarella glacialis</name>
    <name type="common">Dinoflagellate</name>
    <dbReference type="NCBI Taxonomy" id="89957"/>
    <lineage>
        <taxon>Eukaryota</taxon>
        <taxon>Sar</taxon>
        <taxon>Alveolata</taxon>
        <taxon>Dinophyceae</taxon>
        <taxon>Suessiales</taxon>
        <taxon>Suessiaceae</taxon>
        <taxon>Polarella</taxon>
    </lineage>
</organism>
<feature type="region of interest" description="Disordered" evidence="2">
    <location>
        <begin position="97"/>
        <end position="128"/>
    </location>
</feature>
<feature type="non-terminal residue" evidence="3">
    <location>
        <position position="250"/>
    </location>
</feature>
<evidence type="ECO:0000313" key="3">
    <source>
        <dbReference type="EMBL" id="CAE8613192.1"/>
    </source>
</evidence>
<dbReference type="EMBL" id="CAJNNV010025218">
    <property type="protein sequence ID" value="CAE8613192.1"/>
    <property type="molecule type" value="Genomic_DNA"/>
</dbReference>
<keyword evidence="4" id="KW-1185">Reference proteome</keyword>
<evidence type="ECO:0000256" key="2">
    <source>
        <dbReference type="SAM" id="MobiDB-lite"/>
    </source>
</evidence>